<dbReference type="GO" id="GO:0006527">
    <property type="term" value="P:L-arginine catabolic process"/>
    <property type="evidence" value="ECO:0007669"/>
    <property type="project" value="UniProtKB-UniRule"/>
</dbReference>
<dbReference type="EMBL" id="KY454639">
    <property type="protein sequence ID" value="AVE25608.1"/>
    <property type="molecule type" value="Genomic_DNA"/>
</dbReference>
<evidence type="ECO:0000256" key="4">
    <source>
        <dbReference type="NCBIfam" id="TIGR03244"/>
    </source>
</evidence>
<dbReference type="InterPro" id="IPR007041">
    <property type="entry name" value="Arg_succinylTrfase_AstA/AruG"/>
</dbReference>
<evidence type="ECO:0000256" key="1">
    <source>
        <dbReference type="ARBA" id="ARBA00022503"/>
    </source>
</evidence>
<keyword evidence="3" id="KW-0012">Acyltransferase</keyword>
<dbReference type="NCBIfam" id="TIGR03243">
    <property type="entry name" value="arg_catab_AOST"/>
    <property type="match status" value="1"/>
</dbReference>
<organism evidence="5">
    <name type="scientific">Klebsiella pneumoniae</name>
    <dbReference type="NCBI Taxonomy" id="573"/>
    <lineage>
        <taxon>Bacteria</taxon>
        <taxon>Pseudomonadati</taxon>
        <taxon>Pseudomonadota</taxon>
        <taxon>Gammaproteobacteria</taxon>
        <taxon>Enterobacterales</taxon>
        <taxon>Enterobacteriaceae</taxon>
        <taxon>Klebsiella/Raoultella group</taxon>
        <taxon>Klebsiella</taxon>
        <taxon>Klebsiella pneumoniae complex</taxon>
    </lineage>
</organism>
<dbReference type="AlphaFoldDB" id="A0A2L0PHQ8"/>
<evidence type="ECO:0000256" key="3">
    <source>
        <dbReference type="ARBA" id="ARBA00023315"/>
    </source>
</evidence>
<dbReference type="PANTHER" id="PTHR30420">
    <property type="entry name" value="N-SUCCINYLARGININE DIHYDROLASE"/>
    <property type="match status" value="1"/>
</dbReference>
<keyword evidence="2 5" id="KW-0808">Transferase</keyword>
<reference evidence="5" key="1">
    <citation type="submission" date="2016-12" db="EMBL/GenBank/DDBJ databases">
        <title>Frequent emergence of pathogenic lineages of Klebsiella pneumoniae via mobilisation of yersiniabactin and colibactin.</title>
        <authorList>
            <person name="Lam M.M.C."/>
            <person name="Wick R.R."/>
            <person name="Wyres K.L."/>
            <person name="Gorrie C."/>
            <person name="Judd L."/>
            <person name="Jenney A."/>
            <person name="Holt K.E."/>
        </authorList>
    </citation>
    <scope>NUCLEOTIDE SEQUENCE</scope>
    <source>
        <strain evidence="5">INF167</strain>
        <plasmid evidence="5">INF167_p0001</plasmid>
    </source>
</reference>
<proteinExistence type="predicted"/>
<dbReference type="InterPro" id="IPR017650">
    <property type="entry name" value="Arginine_N-succinylTrfase"/>
</dbReference>
<name>A0A2L0PHQ8_KLEPN</name>
<accession>A0A2L0PHQ8</accession>
<dbReference type="Gene3D" id="3.40.630.30">
    <property type="match status" value="1"/>
</dbReference>
<geneLocation type="plasmid" evidence="5">
    <name>INF167_p0001</name>
</geneLocation>
<evidence type="ECO:0000256" key="2">
    <source>
        <dbReference type="ARBA" id="ARBA00022679"/>
    </source>
</evidence>
<evidence type="ECO:0000313" key="5">
    <source>
        <dbReference type="EMBL" id="AVE25608.1"/>
    </source>
</evidence>
<dbReference type="EC" id="2.3.1.109" evidence="4"/>
<dbReference type="RefSeq" id="WP_048264967.1">
    <property type="nucleotide sequence ID" value="NZ_BIIY01000019.1"/>
</dbReference>
<dbReference type="Pfam" id="PF04958">
    <property type="entry name" value="AstA"/>
    <property type="match status" value="1"/>
</dbReference>
<dbReference type="Gene3D" id="2.40.40.20">
    <property type="match status" value="1"/>
</dbReference>
<dbReference type="SUPFAM" id="SSF55729">
    <property type="entry name" value="Acyl-CoA N-acyltransferases (Nat)"/>
    <property type="match status" value="1"/>
</dbReference>
<keyword evidence="1" id="KW-0056">Arginine metabolism</keyword>
<protein>
    <recommendedName>
        <fullName evidence="4">Arginine N-succinyltransferase</fullName>
        <ecNumber evidence="4">2.3.1.109</ecNumber>
    </recommendedName>
</protein>
<sequence>MMVIRPVESRDLPALMALAGKAGVGLTSLPQNEDILAGRITRSQETWQGLRPRGEQGYLFVLEDTDSGRVVGISALEVAVGLHEPWYNFRVAPLVHASTSLNVYSSHQTLFLSNDHTGCTELCTLYLDPEWRHSHNGKLLSKVRFLFLAAFRDCFAQRVVAEMRGYSDSNGRSPFWEGLGNRFFAMDFAHADYLTGIGQKAFIAELMPRYPLYIDFLPEEARAVIGEVHPDTVPARRLLETEGLRHRGYVDIFDGGATLEAELDELRVVKESRKVTVSTNEAPVSTPDSTLLVANDRYLNYRATLAPGHFSPEGVLYLTPSTADALEIKTGDRVRVVSLNPLENL</sequence>
<dbReference type="NCBIfam" id="TIGR03244">
    <property type="entry name" value="arg_catab_AstA"/>
    <property type="match status" value="1"/>
</dbReference>
<dbReference type="InterPro" id="IPR016181">
    <property type="entry name" value="Acyl_CoA_acyltransferase"/>
</dbReference>
<dbReference type="GO" id="GO:0008791">
    <property type="term" value="F:arginine N-succinyltransferase activity"/>
    <property type="evidence" value="ECO:0007669"/>
    <property type="project" value="UniProtKB-UniRule"/>
</dbReference>
<dbReference type="NCBIfam" id="NF007770">
    <property type="entry name" value="PRK10456.1"/>
    <property type="match status" value="1"/>
</dbReference>
<gene>
    <name evidence="5" type="ORF">INF167p1_00034</name>
</gene>
<dbReference type="PANTHER" id="PTHR30420:SF1">
    <property type="entry name" value="ARGININE N-SUCCINYLTRANSFERASE"/>
    <property type="match status" value="1"/>
</dbReference>
<keyword evidence="5" id="KW-0614">Plasmid</keyword>